<gene>
    <name evidence="1" type="ORF">WNY58_07880</name>
</gene>
<evidence type="ECO:0008006" key="3">
    <source>
        <dbReference type="Google" id="ProtNLM"/>
    </source>
</evidence>
<dbReference type="Proteomes" id="UP001449225">
    <property type="component" value="Unassembled WGS sequence"/>
</dbReference>
<organism evidence="1 2">
    <name type="scientific">Neptuniibacter pectenicola</name>
    <dbReference type="NCBI Taxonomy" id="1806669"/>
    <lineage>
        <taxon>Bacteria</taxon>
        <taxon>Pseudomonadati</taxon>
        <taxon>Pseudomonadota</taxon>
        <taxon>Gammaproteobacteria</taxon>
        <taxon>Oceanospirillales</taxon>
        <taxon>Oceanospirillaceae</taxon>
        <taxon>Neptuniibacter</taxon>
    </lineage>
</organism>
<proteinExistence type="predicted"/>
<keyword evidence="2" id="KW-1185">Reference proteome</keyword>
<accession>A0ABU9TRF3</accession>
<comment type="caution">
    <text evidence="1">The sequence shown here is derived from an EMBL/GenBank/DDBJ whole genome shotgun (WGS) entry which is preliminary data.</text>
</comment>
<evidence type="ECO:0000313" key="1">
    <source>
        <dbReference type="EMBL" id="MEM5536310.1"/>
    </source>
</evidence>
<dbReference type="InterPro" id="IPR029058">
    <property type="entry name" value="AB_hydrolase_fold"/>
</dbReference>
<name>A0ABU9TRF3_9GAMM</name>
<dbReference type="RefSeq" id="WP_342854235.1">
    <property type="nucleotide sequence ID" value="NZ_JBBMRA010000005.1"/>
</dbReference>
<evidence type="ECO:0000313" key="2">
    <source>
        <dbReference type="Proteomes" id="UP001449225"/>
    </source>
</evidence>
<dbReference type="EMBL" id="JBBMRA010000005">
    <property type="protein sequence ID" value="MEM5536310.1"/>
    <property type="molecule type" value="Genomic_DNA"/>
</dbReference>
<dbReference type="SUPFAM" id="SSF53474">
    <property type="entry name" value="alpha/beta-Hydrolases"/>
    <property type="match status" value="1"/>
</dbReference>
<protein>
    <recommendedName>
        <fullName evidence="3">Prolyl oligopeptidase family protein</fullName>
    </recommendedName>
</protein>
<sequence length="70" mass="8432">MEYLTRPDLTKIHIASPSEESQFYCAELQHWVHQHIENSELLVYPSADHSPHLWHRQKFIYDLNRFVDAL</sequence>
<reference evidence="1 2" key="1">
    <citation type="submission" date="2024-03" db="EMBL/GenBank/DDBJ databases">
        <title>Community enrichment and isolation of bacterial strains for fucoidan degradation.</title>
        <authorList>
            <person name="Sichert A."/>
        </authorList>
    </citation>
    <scope>NUCLEOTIDE SEQUENCE [LARGE SCALE GENOMIC DNA]</scope>
    <source>
        <strain evidence="1 2">AS76</strain>
    </source>
</reference>
<dbReference type="Gene3D" id="3.40.50.1820">
    <property type="entry name" value="alpha/beta hydrolase"/>
    <property type="match status" value="1"/>
</dbReference>